<dbReference type="Pfam" id="PF05936">
    <property type="entry name" value="T6SS_VasE"/>
    <property type="match status" value="1"/>
</dbReference>
<dbReference type="RefSeq" id="WP_394847431.1">
    <property type="nucleotide sequence ID" value="NZ_CP089982.1"/>
</dbReference>
<sequence>MIPLQPHYPPSMFVTRAHLQAATRYCESAALRTFRRILPDSYGIAEMLIDDGALARGTLRFRKLDVRFQSGLPAVIDDTGPVMLDADVKPRLYGLTNSIGVSLAVPRFVHDGSNISADDHGARSTRFVKSLTANGGWIRPKLEIVFDGDPRDQYDPSEVLALGRIERVGHTLRFAPSTWPVSLHVHACDPLKQAVEVVLKALARRHDELLAAREADTFHLTLGAFPQDALELLEIVGAKLAALALLLDHPTARPLSIYEQLKSLYLSLAAFEDELAQPPKYEHDKLGDVIPWFVPRIVDLVDRVARQDVTWFAFERVDDLGTFALRFPPDAFPSRKRPVLVAWWPETAEHLVDSTYLRKLPALLKMAGPAAISSIKQSAVSGVRVKVDDDPPRDVPFGRGILAYTVLRRQDESEAHQGPDGPRSSYWTEIMSTGEVHLHVPDAPPPLQFYLYAVDSEG</sequence>
<dbReference type="NCBIfam" id="TIGR03353">
    <property type="entry name" value="VI_chp_4"/>
    <property type="match status" value="1"/>
</dbReference>
<evidence type="ECO:0000313" key="2">
    <source>
        <dbReference type="Proteomes" id="UP001379533"/>
    </source>
</evidence>
<proteinExistence type="predicted"/>
<dbReference type="PANTHER" id="PTHR35566">
    <property type="entry name" value="BLR3599 PROTEIN"/>
    <property type="match status" value="1"/>
</dbReference>
<organism evidence="1 2">
    <name type="scientific">Pendulispora brunnea</name>
    <dbReference type="NCBI Taxonomy" id="2905690"/>
    <lineage>
        <taxon>Bacteria</taxon>
        <taxon>Pseudomonadati</taxon>
        <taxon>Myxococcota</taxon>
        <taxon>Myxococcia</taxon>
        <taxon>Myxococcales</taxon>
        <taxon>Sorangiineae</taxon>
        <taxon>Pendulisporaceae</taxon>
        <taxon>Pendulispora</taxon>
    </lineage>
</organism>
<keyword evidence="2" id="KW-1185">Reference proteome</keyword>
<reference evidence="1 2" key="1">
    <citation type="submission" date="2021-12" db="EMBL/GenBank/DDBJ databases">
        <title>Discovery of the Pendulisporaceae a myxobacterial family with distinct sporulation behavior and unique specialized metabolism.</title>
        <authorList>
            <person name="Garcia R."/>
            <person name="Popoff A."/>
            <person name="Bader C.D."/>
            <person name="Loehr J."/>
            <person name="Walesch S."/>
            <person name="Walt C."/>
            <person name="Boldt J."/>
            <person name="Bunk B."/>
            <person name="Haeckl F.J.F.P.J."/>
            <person name="Gunesch A.P."/>
            <person name="Birkelbach J."/>
            <person name="Nuebel U."/>
            <person name="Pietschmann T."/>
            <person name="Bach T."/>
            <person name="Mueller R."/>
        </authorList>
    </citation>
    <scope>NUCLEOTIDE SEQUENCE [LARGE SCALE GENOMIC DNA]</scope>
    <source>
        <strain evidence="1 2">MSr12523</strain>
    </source>
</reference>
<dbReference type="EMBL" id="CP089982">
    <property type="protein sequence ID" value="WXA96816.1"/>
    <property type="molecule type" value="Genomic_DNA"/>
</dbReference>
<protein>
    <submittedName>
        <fullName evidence="1">Type VI secretion system baseplate subunit TssK</fullName>
    </submittedName>
</protein>
<accession>A0ABZ2KKC0</accession>
<dbReference type="PANTHER" id="PTHR35566:SF1">
    <property type="entry name" value="TYPE VI SECRETION SYSTEM BASEPLATE COMPONENT TSSK1"/>
    <property type="match status" value="1"/>
</dbReference>
<evidence type="ECO:0000313" key="1">
    <source>
        <dbReference type="EMBL" id="WXA96816.1"/>
    </source>
</evidence>
<dbReference type="InterPro" id="IPR010263">
    <property type="entry name" value="T6SS_TssK"/>
</dbReference>
<name>A0ABZ2KKC0_9BACT</name>
<dbReference type="Proteomes" id="UP001379533">
    <property type="component" value="Chromosome"/>
</dbReference>
<gene>
    <name evidence="1" type="ORF">LZC95_08195</name>
</gene>